<name>A0ABU2WTD2_9ACTN</name>
<feature type="compositionally biased region" description="Basic and acidic residues" evidence="1">
    <location>
        <begin position="120"/>
        <end position="130"/>
    </location>
</feature>
<feature type="compositionally biased region" description="Basic and acidic residues" evidence="1">
    <location>
        <begin position="215"/>
        <end position="225"/>
    </location>
</feature>
<organism evidence="2 3">
    <name type="scientific">Micromonospora reichwaldensis</name>
    <dbReference type="NCBI Taxonomy" id="3075516"/>
    <lineage>
        <taxon>Bacteria</taxon>
        <taxon>Bacillati</taxon>
        <taxon>Actinomycetota</taxon>
        <taxon>Actinomycetes</taxon>
        <taxon>Micromonosporales</taxon>
        <taxon>Micromonosporaceae</taxon>
        <taxon>Micromonospora</taxon>
    </lineage>
</organism>
<gene>
    <name evidence="2" type="ORF">RM555_09295</name>
</gene>
<comment type="caution">
    <text evidence="2">The sequence shown here is derived from an EMBL/GenBank/DDBJ whole genome shotgun (WGS) entry which is preliminary data.</text>
</comment>
<evidence type="ECO:0000313" key="2">
    <source>
        <dbReference type="EMBL" id="MDT0529185.1"/>
    </source>
</evidence>
<protein>
    <submittedName>
        <fullName evidence="2">Uncharacterized protein</fullName>
    </submittedName>
</protein>
<feature type="compositionally biased region" description="Basic and acidic residues" evidence="1">
    <location>
        <begin position="54"/>
        <end position="72"/>
    </location>
</feature>
<proteinExistence type="predicted"/>
<feature type="region of interest" description="Disordered" evidence="1">
    <location>
        <begin position="192"/>
        <end position="249"/>
    </location>
</feature>
<evidence type="ECO:0000313" key="3">
    <source>
        <dbReference type="Proteomes" id="UP001180973"/>
    </source>
</evidence>
<evidence type="ECO:0000256" key="1">
    <source>
        <dbReference type="SAM" id="MobiDB-lite"/>
    </source>
</evidence>
<dbReference type="Proteomes" id="UP001180973">
    <property type="component" value="Unassembled WGS sequence"/>
</dbReference>
<feature type="compositionally biased region" description="Gly residues" evidence="1">
    <location>
        <begin position="85"/>
        <end position="100"/>
    </location>
</feature>
<reference evidence="2" key="1">
    <citation type="submission" date="2023-09" db="EMBL/GenBank/DDBJ databases">
        <title>30 novel species of actinomycetes from the DSMZ collection.</title>
        <authorList>
            <person name="Nouioui I."/>
        </authorList>
    </citation>
    <scope>NUCLEOTIDE SEQUENCE</scope>
    <source>
        <strain evidence="2">DSM 115977</strain>
    </source>
</reference>
<accession>A0ABU2WTD2</accession>
<sequence length="249" mass="26098">MESGHATVPREVDEYGVAGDGAVDKLLESLADGRLGRAVAAQDRDCESVQLQCAHDEPRAVLDTREPEDLRTDQQGAAHRPTLGSRGGGGHDGWADGGGWRRCHGDRLTSGDGAESGSHFGRDPREDVRSSDVAGRVVAFDGTRERPAGAADPLADVGANGPQDVSTLGEVELVEEQVADAGHEVEARRVAGQPHQHAAEQHLGELGRTGVGQERPLDEPQHVEVGRYGTAVPGQPEGGRGSGGAELFH</sequence>
<feature type="compositionally biased region" description="Gly residues" evidence="1">
    <location>
        <begin position="236"/>
        <end position="249"/>
    </location>
</feature>
<keyword evidence="3" id="KW-1185">Reference proteome</keyword>
<dbReference type="EMBL" id="JAVRFL010000008">
    <property type="protein sequence ID" value="MDT0529185.1"/>
    <property type="molecule type" value="Genomic_DNA"/>
</dbReference>
<feature type="region of interest" description="Disordered" evidence="1">
    <location>
        <begin position="54"/>
        <end position="162"/>
    </location>
</feature>